<evidence type="ECO:0000313" key="1">
    <source>
        <dbReference type="EMBL" id="QBH97188.1"/>
    </source>
</evidence>
<dbReference type="OrthoDB" id="6444938at2"/>
<accession>A0A411WLZ2</accession>
<gene>
    <name evidence="1" type="ORF">EKN56_12765</name>
</gene>
<evidence type="ECO:0000313" key="2">
    <source>
        <dbReference type="Proteomes" id="UP000293154"/>
    </source>
</evidence>
<organism evidence="1 2">
    <name type="scientific">Limnobaculum zhutongyuii</name>
    <dbReference type="NCBI Taxonomy" id="2498113"/>
    <lineage>
        <taxon>Bacteria</taxon>
        <taxon>Pseudomonadati</taxon>
        <taxon>Pseudomonadota</taxon>
        <taxon>Gammaproteobacteria</taxon>
        <taxon>Enterobacterales</taxon>
        <taxon>Budviciaceae</taxon>
        <taxon>Limnobaculum</taxon>
    </lineage>
</organism>
<keyword evidence="2" id="KW-1185">Reference proteome</keyword>
<dbReference type="EMBL" id="CP034752">
    <property type="protein sequence ID" value="QBH97188.1"/>
    <property type="molecule type" value="Genomic_DNA"/>
</dbReference>
<protein>
    <submittedName>
        <fullName evidence="1">Uncharacterized protein</fullName>
    </submittedName>
</protein>
<name>A0A411WLZ2_9GAMM</name>
<dbReference type="AlphaFoldDB" id="A0A411WLZ2"/>
<proteinExistence type="predicted"/>
<sequence length="116" mass="13409">MEKVSLLERRRKAFIDSVFHYLKSKSKSPSCIRIIEDAEYQIDLDKQVLNSALLNLYENKVCKGLMKMSDEQIISAYAALYTRDGNITKEGKDFFGYITELIAERLHQKALANEKD</sequence>
<dbReference type="RefSeq" id="WP_130592126.1">
    <property type="nucleotide sequence ID" value="NZ_CP034752.1"/>
</dbReference>
<dbReference type="Proteomes" id="UP000293154">
    <property type="component" value="Chromosome"/>
</dbReference>
<reference evidence="1 2" key="1">
    <citation type="submission" date="2019-03" db="EMBL/GenBank/DDBJ databases">
        <title>Pragia sp. nov. isolated from the gut tract of Carduelis flavirostris.</title>
        <authorList>
            <person name="Ge Y."/>
        </authorList>
    </citation>
    <scope>NUCLEOTIDE SEQUENCE [LARGE SCALE GENOMIC DNA]</scope>
    <source>
        <strain evidence="1 2">CF-458</strain>
    </source>
</reference>
<dbReference type="KEGG" id="prag:EKN56_12765"/>